<name>A0A2V0NSD4_9CHLO</name>
<dbReference type="InParanoid" id="A0A2V0NSD4"/>
<organism evidence="2 3">
    <name type="scientific">Raphidocelis subcapitata</name>
    <dbReference type="NCBI Taxonomy" id="307507"/>
    <lineage>
        <taxon>Eukaryota</taxon>
        <taxon>Viridiplantae</taxon>
        <taxon>Chlorophyta</taxon>
        <taxon>core chlorophytes</taxon>
        <taxon>Chlorophyceae</taxon>
        <taxon>CS clade</taxon>
        <taxon>Sphaeropleales</taxon>
        <taxon>Selenastraceae</taxon>
        <taxon>Raphidocelis</taxon>
    </lineage>
</organism>
<reference evidence="2 3" key="1">
    <citation type="journal article" date="2018" name="Sci. Rep.">
        <title>Raphidocelis subcapitata (=Pseudokirchneriella subcapitata) provides an insight into genome evolution and environmental adaptations in the Sphaeropleales.</title>
        <authorList>
            <person name="Suzuki S."/>
            <person name="Yamaguchi H."/>
            <person name="Nakajima N."/>
            <person name="Kawachi M."/>
        </authorList>
    </citation>
    <scope>NUCLEOTIDE SEQUENCE [LARGE SCALE GENOMIC DNA]</scope>
    <source>
        <strain evidence="2 3">NIES-35</strain>
    </source>
</reference>
<keyword evidence="3" id="KW-1185">Reference proteome</keyword>
<sequence>MAEGGQQQPAVPPPSGTGPDAAAVRATLAALVPPRAREEVLASDDAFAKLGLARFRDAALGLRGSRLYAKLQTAAPAVLHDPPGPAFDWQLATLPGAGAPIPPPPPAAQKPHPNALAAALSLPPGSHVLPEAAKGPRVPPKQQL</sequence>
<feature type="region of interest" description="Disordered" evidence="1">
    <location>
        <begin position="95"/>
        <end position="144"/>
    </location>
</feature>
<evidence type="ECO:0000313" key="3">
    <source>
        <dbReference type="Proteomes" id="UP000247498"/>
    </source>
</evidence>
<dbReference type="AlphaFoldDB" id="A0A2V0NSD4"/>
<comment type="caution">
    <text evidence="2">The sequence shown here is derived from an EMBL/GenBank/DDBJ whole genome shotgun (WGS) entry which is preliminary data.</text>
</comment>
<feature type="compositionally biased region" description="Low complexity" evidence="1">
    <location>
        <begin position="109"/>
        <end position="124"/>
    </location>
</feature>
<feature type="region of interest" description="Disordered" evidence="1">
    <location>
        <begin position="1"/>
        <end position="22"/>
    </location>
</feature>
<evidence type="ECO:0000313" key="2">
    <source>
        <dbReference type="EMBL" id="GBF88480.1"/>
    </source>
</evidence>
<dbReference type="EMBL" id="BDRX01000005">
    <property type="protein sequence ID" value="GBF88480.1"/>
    <property type="molecule type" value="Genomic_DNA"/>
</dbReference>
<accession>A0A2V0NSD4</accession>
<proteinExistence type="predicted"/>
<dbReference type="Proteomes" id="UP000247498">
    <property type="component" value="Unassembled WGS sequence"/>
</dbReference>
<gene>
    <name evidence="2" type="ORF">Rsub_01193</name>
</gene>
<evidence type="ECO:0000256" key="1">
    <source>
        <dbReference type="SAM" id="MobiDB-lite"/>
    </source>
</evidence>
<protein>
    <submittedName>
        <fullName evidence="2">Uncharacterized protein</fullName>
    </submittedName>
</protein>